<dbReference type="InterPro" id="IPR024227">
    <property type="entry name" value="DUF3795"/>
</dbReference>
<dbReference type="GO" id="GO:0004222">
    <property type="term" value="F:metalloendopeptidase activity"/>
    <property type="evidence" value="ECO:0007669"/>
    <property type="project" value="InterPro"/>
</dbReference>
<evidence type="ECO:0000313" key="3">
    <source>
        <dbReference type="EMBL" id="KPJ50517.1"/>
    </source>
</evidence>
<comment type="caution">
    <text evidence="3">The sequence shown here is derived from an EMBL/GenBank/DDBJ whole genome shotgun (WGS) entry which is preliminary data.</text>
</comment>
<sequence length="160" mass="18835">MNENLIGRCGLYCGFCEIYRAYKDSRELREELATKHNCSPEDVRCEGCQVIDLCGWSHETEWGKNCKFLRCLESKHLQFCYECSEYHRCTMFERFHEICSGLGIDLRQNLQMIQKGRIQEWLACQDKKWRCTECGNPVIVSYDVRNCHWCGKELRPGGEA</sequence>
<dbReference type="InterPro" id="IPR012314">
    <property type="entry name" value="Pept_M12B_GON-ADAMTSs"/>
</dbReference>
<accession>A0A0S7WK30</accession>
<evidence type="ECO:0000259" key="2">
    <source>
        <dbReference type="PROSITE" id="PS51046"/>
    </source>
</evidence>
<dbReference type="PROSITE" id="PS51046">
    <property type="entry name" value="GON"/>
    <property type="match status" value="1"/>
</dbReference>
<feature type="domain" description="GON" evidence="2">
    <location>
        <begin position="1"/>
        <end position="29"/>
    </location>
</feature>
<gene>
    <name evidence="3" type="ORF">AMJ40_02625</name>
</gene>
<protein>
    <recommendedName>
        <fullName evidence="2">GON domain-containing protein</fullName>
    </recommendedName>
</protein>
<proteinExistence type="predicted"/>
<reference evidence="3 4" key="1">
    <citation type="journal article" date="2015" name="Microbiome">
        <title>Genomic resolution of linkages in carbon, nitrogen, and sulfur cycling among widespread estuary sediment bacteria.</title>
        <authorList>
            <person name="Baker B.J."/>
            <person name="Lazar C.S."/>
            <person name="Teske A.P."/>
            <person name="Dick G.J."/>
        </authorList>
    </citation>
    <scope>NUCLEOTIDE SEQUENCE [LARGE SCALE GENOMIC DNA]</scope>
    <source>
        <strain evidence="3">DG_26</strain>
    </source>
</reference>
<name>A0A0S7WK30_UNCT6</name>
<evidence type="ECO:0000313" key="4">
    <source>
        <dbReference type="Proteomes" id="UP000051124"/>
    </source>
</evidence>
<dbReference type="GO" id="GO:0008270">
    <property type="term" value="F:zinc ion binding"/>
    <property type="evidence" value="ECO:0007669"/>
    <property type="project" value="InterPro"/>
</dbReference>
<evidence type="ECO:0000256" key="1">
    <source>
        <dbReference type="ARBA" id="ARBA00022723"/>
    </source>
</evidence>
<organism evidence="3 4">
    <name type="scientific">candidate division TA06 bacterium DG_26</name>
    <dbReference type="NCBI Taxonomy" id="1703771"/>
    <lineage>
        <taxon>Bacteria</taxon>
        <taxon>Bacteria division TA06</taxon>
    </lineage>
</organism>
<keyword evidence="1" id="KW-0479">Metal-binding</keyword>
<dbReference type="AlphaFoldDB" id="A0A0S7WK30"/>
<dbReference type="EMBL" id="LIZT01000019">
    <property type="protein sequence ID" value="KPJ50517.1"/>
    <property type="molecule type" value="Genomic_DNA"/>
</dbReference>
<dbReference type="Pfam" id="PF12675">
    <property type="entry name" value="DUF3795"/>
    <property type="match status" value="1"/>
</dbReference>
<dbReference type="Proteomes" id="UP000051124">
    <property type="component" value="Unassembled WGS sequence"/>
</dbReference>